<name>A0A8K0WQY9_9HYPO</name>
<dbReference type="EMBL" id="JAGPNK010000007">
    <property type="protein sequence ID" value="KAH7318639.1"/>
    <property type="molecule type" value="Genomic_DNA"/>
</dbReference>
<feature type="coiled-coil region" evidence="1">
    <location>
        <begin position="72"/>
        <end position="120"/>
    </location>
</feature>
<evidence type="ECO:0000313" key="3">
    <source>
        <dbReference type="Proteomes" id="UP000813444"/>
    </source>
</evidence>
<reference evidence="2" key="1">
    <citation type="journal article" date="2021" name="Nat. Commun.">
        <title>Genetic determinants of endophytism in the Arabidopsis root mycobiome.</title>
        <authorList>
            <person name="Mesny F."/>
            <person name="Miyauchi S."/>
            <person name="Thiergart T."/>
            <person name="Pickel B."/>
            <person name="Atanasova L."/>
            <person name="Karlsson M."/>
            <person name="Huettel B."/>
            <person name="Barry K.W."/>
            <person name="Haridas S."/>
            <person name="Chen C."/>
            <person name="Bauer D."/>
            <person name="Andreopoulos W."/>
            <person name="Pangilinan J."/>
            <person name="LaButti K."/>
            <person name="Riley R."/>
            <person name="Lipzen A."/>
            <person name="Clum A."/>
            <person name="Drula E."/>
            <person name="Henrissat B."/>
            <person name="Kohler A."/>
            <person name="Grigoriev I.V."/>
            <person name="Martin F.M."/>
            <person name="Hacquard S."/>
        </authorList>
    </citation>
    <scope>NUCLEOTIDE SEQUENCE</scope>
    <source>
        <strain evidence="2">MPI-CAGE-CH-0235</strain>
    </source>
</reference>
<protein>
    <submittedName>
        <fullName evidence="2">Uncharacterized protein</fullName>
    </submittedName>
</protein>
<evidence type="ECO:0000256" key="1">
    <source>
        <dbReference type="SAM" id="Coils"/>
    </source>
</evidence>
<keyword evidence="3" id="KW-1185">Reference proteome</keyword>
<comment type="caution">
    <text evidence="2">The sequence shown here is derived from an EMBL/GenBank/DDBJ whole genome shotgun (WGS) entry which is preliminary data.</text>
</comment>
<dbReference type="AlphaFoldDB" id="A0A8K0WQY9"/>
<keyword evidence="1" id="KW-0175">Coiled coil</keyword>
<dbReference type="Proteomes" id="UP000813444">
    <property type="component" value="Unassembled WGS sequence"/>
</dbReference>
<proteinExistence type="predicted"/>
<sequence length="149" mass="17125">MHPAIANLARLQQAAAYWTTSQLCQLRTMAKEQRAVIQAKSKEQESLQAINSCLSAEKIQLDRKLGEAMRSKDQADSEVARLTTKCDQLALDCESTANHRDHYKEKYRSLQDANKELDLMLKASRKDSSGSLQQMQEQRCWVMWDFLFV</sequence>
<evidence type="ECO:0000313" key="2">
    <source>
        <dbReference type="EMBL" id="KAH7318639.1"/>
    </source>
</evidence>
<accession>A0A8K0WQY9</accession>
<organism evidence="2 3">
    <name type="scientific">Stachybotrys elegans</name>
    <dbReference type="NCBI Taxonomy" id="80388"/>
    <lineage>
        <taxon>Eukaryota</taxon>
        <taxon>Fungi</taxon>
        <taxon>Dikarya</taxon>
        <taxon>Ascomycota</taxon>
        <taxon>Pezizomycotina</taxon>
        <taxon>Sordariomycetes</taxon>
        <taxon>Hypocreomycetidae</taxon>
        <taxon>Hypocreales</taxon>
        <taxon>Stachybotryaceae</taxon>
        <taxon>Stachybotrys</taxon>
    </lineage>
</organism>
<gene>
    <name evidence="2" type="ORF">B0I35DRAFT_432582</name>
</gene>